<dbReference type="AlphaFoldDB" id="A0A1I1K2J6"/>
<gene>
    <name evidence="3" type="ORF">SAMN04488094_10636</name>
</gene>
<dbReference type="Proteomes" id="UP000198728">
    <property type="component" value="Unassembled WGS sequence"/>
</dbReference>
<dbReference type="Pfam" id="PF07811">
    <property type="entry name" value="TadE"/>
    <property type="match status" value="1"/>
</dbReference>
<evidence type="ECO:0000256" key="1">
    <source>
        <dbReference type="SAM" id="Phobius"/>
    </source>
</evidence>
<organism evidence="3 4">
    <name type="scientific">Tropicimonas isoalkanivorans</name>
    <dbReference type="NCBI Taxonomy" id="441112"/>
    <lineage>
        <taxon>Bacteria</taxon>
        <taxon>Pseudomonadati</taxon>
        <taxon>Pseudomonadota</taxon>
        <taxon>Alphaproteobacteria</taxon>
        <taxon>Rhodobacterales</taxon>
        <taxon>Roseobacteraceae</taxon>
        <taxon>Tropicimonas</taxon>
    </lineage>
</organism>
<dbReference type="RefSeq" id="WP_093360856.1">
    <property type="nucleotide sequence ID" value="NZ_FOLG01000006.1"/>
</dbReference>
<keyword evidence="1" id="KW-1133">Transmembrane helix</keyword>
<keyword evidence="4" id="KW-1185">Reference proteome</keyword>
<evidence type="ECO:0000259" key="2">
    <source>
        <dbReference type="Pfam" id="PF07811"/>
    </source>
</evidence>
<keyword evidence="1" id="KW-0812">Transmembrane</keyword>
<proteinExistence type="predicted"/>
<accession>A0A1I1K2J6</accession>
<reference evidence="3 4" key="1">
    <citation type="submission" date="2016-10" db="EMBL/GenBank/DDBJ databases">
        <authorList>
            <person name="de Groot N.N."/>
        </authorList>
    </citation>
    <scope>NUCLEOTIDE SEQUENCE [LARGE SCALE GENOMIC DNA]</scope>
    <source>
        <strain evidence="3 4">DSM 19548</strain>
    </source>
</reference>
<feature type="transmembrane region" description="Helical" evidence="1">
    <location>
        <begin position="32"/>
        <end position="53"/>
    </location>
</feature>
<sequence>MKPLQAVVAVFRRLKRSRFLRSERANATIEFVILFPFFILLFTSTFEIGLLMVRQVMLDRGTDETVRTLRLGQWDIPEDDPAKQLEVHEAMKKMICEFATILPDCERNMLIALNPVETDTWGPLPQGAGCVDRNAEVNPPRNFKPGVQNEMMVIRVCALQSPMFPLAGIGAMLPRVGKDHYALVSTAAFVNEPGS</sequence>
<evidence type="ECO:0000313" key="4">
    <source>
        <dbReference type="Proteomes" id="UP000198728"/>
    </source>
</evidence>
<dbReference type="STRING" id="441112.SAMN04488094_10636"/>
<name>A0A1I1K2J6_9RHOB</name>
<dbReference type="InterPro" id="IPR012495">
    <property type="entry name" value="TadE-like_dom"/>
</dbReference>
<dbReference type="EMBL" id="FOLG01000006">
    <property type="protein sequence ID" value="SFC55159.1"/>
    <property type="molecule type" value="Genomic_DNA"/>
</dbReference>
<protein>
    <submittedName>
        <fullName evidence="3">TadE-like protein</fullName>
    </submittedName>
</protein>
<dbReference type="OrthoDB" id="7907064at2"/>
<feature type="domain" description="TadE-like" evidence="2">
    <location>
        <begin position="27"/>
        <end position="67"/>
    </location>
</feature>
<evidence type="ECO:0000313" key="3">
    <source>
        <dbReference type="EMBL" id="SFC55159.1"/>
    </source>
</evidence>
<keyword evidence="1" id="KW-0472">Membrane</keyword>